<proteinExistence type="inferred from homology"/>
<dbReference type="AlphaFoldDB" id="A0A4R4WU17"/>
<dbReference type="PANTHER" id="PTHR33713">
    <property type="entry name" value="ANTITOXIN YAFN-RELATED"/>
    <property type="match status" value="1"/>
</dbReference>
<protein>
    <recommendedName>
        <fullName evidence="2">Antitoxin</fullName>
    </recommendedName>
</protein>
<comment type="caution">
    <text evidence="3">The sequence shown here is derived from an EMBL/GenBank/DDBJ whole genome shotgun (WGS) entry which is preliminary data.</text>
</comment>
<comment type="function">
    <text evidence="2">Antitoxin component of a type II toxin-antitoxin (TA) system.</text>
</comment>
<dbReference type="InterPro" id="IPR051405">
    <property type="entry name" value="phD/YefM_antitoxin"/>
</dbReference>
<sequence length="97" mass="10327">MATYTMTEANKRTAEMVNEARYTNQPVLITDHGRPAAAVISPGLLAHYQALEDAADLATVEQIKAAGGPKWVSDKDAQPLMDEIEAEVDASGEGAAR</sequence>
<dbReference type="SUPFAM" id="SSF143120">
    <property type="entry name" value="YefM-like"/>
    <property type="match status" value="1"/>
</dbReference>
<dbReference type="InterPro" id="IPR006442">
    <property type="entry name" value="Antitoxin_Phd/YefM"/>
</dbReference>
<dbReference type="NCBIfam" id="TIGR01552">
    <property type="entry name" value="phd_fam"/>
    <property type="match status" value="1"/>
</dbReference>
<dbReference type="OrthoDB" id="9802003at2"/>
<evidence type="ECO:0000313" key="3">
    <source>
        <dbReference type="EMBL" id="TDD21121.1"/>
    </source>
</evidence>
<evidence type="ECO:0000256" key="1">
    <source>
        <dbReference type="ARBA" id="ARBA00009981"/>
    </source>
</evidence>
<gene>
    <name evidence="3" type="ORF">E1218_21410</name>
</gene>
<name>A0A4R4WU17_9ACTN</name>
<dbReference type="InterPro" id="IPR036165">
    <property type="entry name" value="YefM-like_sf"/>
</dbReference>
<keyword evidence="4" id="KW-1185">Reference proteome</keyword>
<evidence type="ECO:0000256" key="2">
    <source>
        <dbReference type="RuleBase" id="RU362080"/>
    </source>
</evidence>
<comment type="similarity">
    <text evidence="1 2">Belongs to the phD/YefM antitoxin family.</text>
</comment>
<dbReference type="PANTHER" id="PTHR33713:SF10">
    <property type="entry name" value="ANTITOXIN YAFN"/>
    <property type="match status" value="1"/>
</dbReference>
<organism evidence="3 4">
    <name type="scientific">Kribbella turkmenica</name>
    <dbReference type="NCBI Taxonomy" id="2530375"/>
    <lineage>
        <taxon>Bacteria</taxon>
        <taxon>Bacillati</taxon>
        <taxon>Actinomycetota</taxon>
        <taxon>Actinomycetes</taxon>
        <taxon>Propionibacteriales</taxon>
        <taxon>Kribbellaceae</taxon>
        <taxon>Kribbella</taxon>
    </lineage>
</organism>
<dbReference type="RefSeq" id="WP_132322878.1">
    <property type="nucleotide sequence ID" value="NZ_SMKR01000095.1"/>
</dbReference>
<dbReference type="Pfam" id="PF02604">
    <property type="entry name" value="PhdYeFM_antitox"/>
    <property type="match status" value="1"/>
</dbReference>
<reference evidence="3 4" key="1">
    <citation type="submission" date="2019-02" db="EMBL/GenBank/DDBJ databases">
        <title>Draft genome sequences of novel Actinobacteria.</title>
        <authorList>
            <person name="Sahin N."/>
            <person name="Ay H."/>
            <person name="Saygin H."/>
        </authorList>
    </citation>
    <scope>NUCLEOTIDE SEQUENCE [LARGE SCALE GENOMIC DNA]</scope>
    <source>
        <strain evidence="3 4">16K104</strain>
    </source>
</reference>
<dbReference type="EMBL" id="SMKR01000095">
    <property type="protein sequence ID" value="TDD21121.1"/>
    <property type="molecule type" value="Genomic_DNA"/>
</dbReference>
<evidence type="ECO:0000313" key="4">
    <source>
        <dbReference type="Proteomes" id="UP000295172"/>
    </source>
</evidence>
<accession>A0A4R4WU17</accession>
<dbReference type="Proteomes" id="UP000295172">
    <property type="component" value="Unassembled WGS sequence"/>
</dbReference>
<dbReference type="Gene3D" id="3.40.1620.10">
    <property type="entry name" value="YefM-like domain"/>
    <property type="match status" value="1"/>
</dbReference>